<gene>
    <name evidence="1" type="ORF">H839_08089</name>
</gene>
<organism evidence="1 2">
    <name type="scientific">Parageobacillus genomosp. 1</name>
    <dbReference type="NCBI Taxonomy" id="1295642"/>
    <lineage>
        <taxon>Bacteria</taxon>
        <taxon>Bacillati</taxon>
        <taxon>Bacillota</taxon>
        <taxon>Bacilli</taxon>
        <taxon>Bacillales</taxon>
        <taxon>Anoxybacillaceae</taxon>
        <taxon>Parageobacillus</taxon>
    </lineage>
</organism>
<dbReference type="Proteomes" id="UP000023566">
    <property type="component" value="Chromosome"/>
</dbReference>
<reference evidence="1 2" key="1">
    <citation type="journal article" date="2014" name="Appl. Microbiol. Biotechnol.">
        <title>Transformable facultative thermophile Geobacillus stearothermophilus NUB3621 as a host strain for metabolic engineering.</title>
        <authorList>
            <person name="Blanchard K."/>
            <person name="Robic S."/>
            <person name="Matsumura I."/>
        </authorList>
    </citation>
    <scope>NUCLEOTIDE SEQUENCE [LARGE SCALE GENOMIC DNA]</scope>
    <source>
        <strain evidence="1 2">NUB3621</strain>
    </source>
</reference>
<accession>A0ABC9VGF1</accession>
<keyword evidence="2" id="KW-1185">Reference proteome</keyword>
<evidence type="ECO:0000313" key="2">
    <source>
        <dbReference type="Proteomes" id="UP000023566"/>
    </source>
</evidence>
<dbReference type="AlphaFoldDB" id="A0ABC9VGF1"/>
<comment type="caution">
    <text evidence="1">The sequence shown here is derived from an EMBL/GenBank/DDBJ whole genome shotgun (WGS) entry which is preliminary data.</text>
</comment>
<evidence type="ECO:0000313" key="1">
    <source>
        <dbReference type="EMBL" id="EZP77577.1"/>
    </source>
</evidence>
<sequence>MLIRIQRHRLSEMLQAVRAFEAQGYECACPIQKIRKSKKIFNYDDRKERFSLFSGVSEYEYYFVKMRKVD</sequence>
<name>A0ABC9VGF1_9BACL</name>
<protein>
    <submittedName>
        <fullName evidence="1">Uncharacterized protein</fullName>
    </submittedName>
</protein>
<dbReference type="EMBL" id="AOTZ01000004">
    <property type="protein sequence ID" value="EZP77577.1"/>
    <property type="molecule type" value="Genomic_DNA"/>
</dbReference>
<proteinExistence type="predicted"/>